<evidence type="ECO:0000313" key="9">
    <source>
        <dbReference type="EMBL" id="TNL97274.1"/>
    </source>
</evidence>
<comment type="catalytic activity">
    <reaction evidence="6">
        <text>isochorismate + 2-oxoglutarate + H(+) = 5-enolpyruvoyl-6-hydroxy-2-succinyl-cyclohex-3-ene-1-carboxylate + CO2</text>
        <dbReference type="Rhea" id="RHEA:25593"/>
        <dbReference type="ChEBI" id="CHEBI:15378"/>
        <dbReference type="ChEBI" id="CHEBI:16526"/>
        <dbReference type="ChEBI" id="CHEBI:16810"/>
        <dbReference type="ChEBI" id="CHEBI:29780"/>
        <dbReference type="ChEBI" id="CHEBI:58818"/>
        <dbReference type="EC" id="2.2.1.9"/>
    </reaction>
</comment>
<evidence type="ECO:0000256" key="1">
    <source>
        <dbReference type="ARBA" id="ARBA00022679"/>
    </source>
</evidence>
<dbReference type="UniPathway" id="UPA00079"/>
<dbReference type="GO" id="GO:0030145">
    <property type="term" value="F:manganese ion binding"/>
    <property type="evidence" value="ECO:0007669"/>
    <property type="project" value="UniProtKB-UniRule"/>
</dbReference>
<keyword evidence="4 6" id="KW-0786">Thiamine pyrophosphate</keyword>
<evidence type="ECO:0000259" key="8">
    <source>
        <dbReference type="Pfam" id="PF02776"/>
    </source>
</evidence>
<evidence type="ECO:0000256" key="3">
    <source>
        <dbReference type="ARBA" id="ARBA00022842"/>
    </source>
</evidence>
<dbReference type="NCBIfam" id="TIGR00173">
    <property type="entry name" value="menD"/>
    <property type="match status" value="1"/>
</dbReference>
<comment type="similarity">
    <text evidence="6">Belongs to the TPP enzyme family. MenD subfamily.</text>
</comment>
<organism evidence="9 10">
    <name type="scientific">Corynebacterium tapiri</name>
    <dbReference type="NCBI Taxonomy" id="1448266"/>
    <lineage>
        <taxon>Bacteria</taxon>
        <taxon>Bacillati</taxon>
        <taxon>Actinomycetota</taxon>
        <taxon>Actinomycetes</taxon>
        <taxon>Mycobacteriales</taxon>
        <taxon>Corynebacteriaceae</taxon>
        <taxon>Corynebacterium</taxon>
    </lineage>
</organism>
<feature type="domain" description="Thiamine pyrophosphate enzyme TPP-binding" evidence="7">
    <location>
        <begin position="398"/>
        <end position="524"/>
    </location>
</feature>
<evidence type="ECO:0000313" key="10">
    <source>
        <dbReference type="Proteomes" id="UP000312032"/>
    </source>
</evidence>
<comment type="function">
    <text evidence="6">Catalyzes the thiamine diphosphate-dependent decarboxylation of 2-oxoglutarate and the subsequent addition of the resulting succinic semialdehyde-thiamine pyrophosphate anion to isochorismate to yield 2-succinyl-5-enolpyruvyl-6-hydroxy-3-cyclohexene-1-carboxylate (SEPHCHC).</text>
</comment>
<dbReference type="InterPro" id="IPR011766">
    <property type="entry name" value="TPP_enzyme_TPP-bd"/>
</dbReference>
<protein>
    <recommendedName>
        <fullName evidence="6">2-succinyl-5-enolpyruvyl-6-hydroxy-3-cyclohexene-1-carboxylate synthase</fullName>
        <shortName evidence="6">SEPHCHC synthase</shortName>
        <ecNumber evidence="6">2.2.1.9</ecNumber>
    </recommendedName>
    <alternativeName>
        <fullName evidence="6">Menaquinone biosynthesis protein MenD</fullName>
    </alternativeName>
</protein>
<dbReference type="PANTHER" id="PTHR42916">
    <property type="entry name" value="2-SUCCINYL-5-ENOLPYRUVYL-6-HYDROXY-3-CYCLOHEXENE-1-CARBOXYLATE SYNTHASE"/>
    <property type="match status" value="1"/>
</dbReference>
<dbReference type="Gene3D" id="3.40.50.1220">
    <property type="entry name" value="TPP-binding domain"/>
    <property type="match status" value="1"/>
</dbReference>
<keyword evidence="6" id="KW-0474">Menaquinone biosynthesis</keyword>
<sequence>MSASPELARIVAQQLAQHVTDVVLCPGSRNSPLSLALLARRDLRVHTRIDERSAAFLALGIGRASGRHAAVVTTSGTAVANCAPAITEAAHAHVPLIVLSADRPRRLVGTGASQTIEQVGIFSTVVETTQIAAPEDIALIAEAVKRPAVHLNVALDTPLVDSELPEPEGQPVAATRRSPVSLHVDHGEATLDISKDTLVIAGDEAWEVEGLEYVPTLAEPSAPAPFEPVHPLAAGLFARGEISVDGSSDYAEYVARTKPEQIVVVGHPTLHRSVLALMSDPSIDVTTLTRSETVTDPAGVSRRVASRVKVTGQPRKQWLNVCRGLSETAAEAVRTVLADEQFGFTGVHAAAAVADGLGVGDSFVLGASNPVRDAALVGLPFGGVDVYAPRGAAGIDGTVSQAIGIALATQSADPEAVRAPRTIALMGDVTFLHDIGGLLVSPDQPAPENLTIVVANDDGCGIFESLEVGQDSLRPSFERAFGTPHGVDLEAACAAYGVNYVLAGDLKELITAVEQAAEEPVGIQVIEAKTTRTTRRALDGALKKAMGL</sequence>
<dbReference type="InterPro" id="IPR004433">
    <property type="entry name" value="MenaQ_synth_MenD"/>
</dbReference>
<dbReference type="PIRSF" id="PIRSF004983">
    <property type="entry name" value="MenD"/>
    <property type="match status" value="1"/>
</dbReference>
<keyword evidence="5 6" id="KW-0464">Manganese</keyword>
<comment type="subunit">
    <text evidence="6">Homodimer.</text>
</comment>
<reference evidence="9 10" key="1">
    <citation type="submission" date="2019-06" db="EMBL/GenBank/DDBJ databases">
        <authorList>
            <person name="Li J."/>
        </authorList>
    </citation>
    <scope>NUCLEOTIDE SEQUENCE [LARGE SCALE GENOMIC DNA]</scope>
    <source>
        <strain evidence="9 10">LMG 28165</strain>
    </source>
</reference>
<dbReference type="Proteomes" id="UP000312032">
    <property type="component" value="Unassembled WGS sequence"/>
</dbReference>
<name>A0A5C4U2S9_9CORY</name>
<dbReference type="UniPathway" id="UPA01057">
    <property type="reaction ID" value="UER00164"/>
</dbReference>
<dbReference type="PANTHER" id="PTHR42916:SF1">
    <property type="entry name" value="PROTEIN PHYLLO, CHLOROPLASTIC"/>
    <property type="match status" value="1"/>
</dbReference>
<dbReference type="Pfam" id="PF02776">
    <property type="entry name" value="TPP_enzyme_N"/>
    <property type="match status" value="1"/>
</dbReference>
<dbReference type="RefSeq" id="WP_139465656.1">
    <property type="nucleotide sequence ID" value="NZ_VDHJ01000008.1"/>
</dbReference>
<dbReference type="AlphaFoldDB" id="A0A5C4U2S9"/>
<dbReference type="CDD" id="cd02009">
    <property type="entry name" value="TPP_SHCHC_synthase"/>
    <property type="match status" value="1"/>
</dbReference>
<dbReference type="EMBL" id="VDHJ01000008">
    <property type="protein sequence ID" value="TNL97274.1"/>
    <property type="molecule type" value="Genomic_DNA"/>
</dbReference>
<dbReference type="Pfam" id="PF02775">
    <property type="entry name" value="TPP_enzyme_C"/>
    <property type="match status" value="1"/>
</dbReference>
<keyword evidence="2 6" id="KW-0479">Metal-binding</keyword>
<dbReference type="GO" id="GO:0000287">
    <property type="term" value="F:magnesium ion binding"/>
    <property type="evidence" value="ECO:0007669"/>
    <property type="project" value="UniProtKB-UniRule"/>
</dbReference>
<dbReference type="GO" id="GO:0009234">
    <property type="term" value="P:menaquinone biosynthetic process"/>
    <property type="evidence" value="ECO:0007669"/>
    <property type="project" value="UniProtKB-UniRule"/>
</dbReference>
<evidence type="ECO:0000256" key="2">
    <source>
        <dbReference type="ARBA" id="ARBA00022723"/>
    </source>
</evidence>
<dbReference type="OrthoDB" id="9791859at2"/>
<keyword evidence="3 6" id="KW-0460">Magnesium</keyword>
<dbReference type="GO" id="GO:0030976">
    <property type="term" value="F:thiamine pyrophosphate binding"/>
    <property type="evidence" value="ECO:0007669"/>
    <property type="project" value="UniProtKB-UniRule"/>
</dbReference>
<accession>A0A5C4U2S9</accession>
<dbReference type="HAMAP" id="MF_01659">
    <property type="entry name" value="MenD"/>
    <property type="match status" value="1"/>
</dbReference>
<dbReference type="Gene3D" id="3.40.50.970">
    <property type="match status" value="2"/>
</dbReference>
<dbReference type="CDD" id="cd07037">
    <property type="entry name" value="TPP_PYR_MenD"/>
    <property type="match status" value="1"/>
</dbReference>
<keyword evidence="1 6" id="KW-0808">Transferase</keyword>
<dbReference type="InterPro" id="IPR029061">
    <property type="entry name" value="THDP-binding"/>
</dbReference>
<keyword evidence="10" id="KW-1185">Reference proteome</keyword>
<evidence type="ECO:0000256" key="5">
    <source>
        <dbReference type="ARBA" id="ARBA00023211"/>
    </source>
</evidence>
<comment type="cofactor">
    <cofactor evidence="6">
        <name>thiamine diphosphate</name>
        <dbReference type="ChEBI" id="CHEBI:58937"/>
    </cofactor>
    <text evidence="6">Binds 1 thiamine pyrophosphate per subunit.</text>
</comment>
<dbReference type="InterPro" id="IPR012001">
    <property type="entry name" value="Thiamin_PyroP_enz_TPP-bd_dom"/>
</dbReference>
<proteinExistence type="inferred from homology"/>
<gene>
    <name evidence="6" type="primary">menD</name>
    <name evidence="9" type="ORF">FHE74_06270</name>
</gene>
<comment type="cofactor">
    <cofactor evidence="6">
        <name>Mg(2+)</name>
        <dbReference type="ChEBI" id="CHEBI:18420"/>
    </cofactor>
    <cofactor evidence="6">
        <name>Mn(2+)</name>
        <dbReference type="ChEBI" id="CHEBI:29035"/>
    </cofactor>
</comment>
<comment type="caution">
    <text evidence="9">The sequence shown here is derived from an EMBL/GenBank/DDBJ whole genome shotgun (WGS) entry which is preliminary data.</text>
</comment>
<dbReference type="EC" id="2.2.1.9" evidence="6"/>
<evidence type="ECO:0000256" key="6">
    <source>
        <dbReference type="HAMAP-Rule" id="MF_01659"/>
    </source>
</evidence>
<comment type="pathway">
    <text evidence="6">Quinol/quinone metabolism; menaquinone biosynthesis.</text>
</comment>
<feature type="domain" description="Thiamine pyrophosphate enzyme N-terminal TPP-binding" evidence="8">
    <location>
        <begin position="7"/>
        <end position="120"/>
    </location>
</feature>
<evidence type="ECO:0000256" key="4">
    <source>
        <dbReference type="ARBA" id="ARBA00023052"/>
    </source>
</evidence>
<evidence type="ECO:0000259" key="7">
    <source>
        <dbReference type="Pfam" id="PF02775"/>
    </source>
</evidence>
<comment type="pathway">
    <text evidence="6">Quinol/quinone metabolism; 1,4-dihydroxy-2-naphthoate biosynthesis; 1,4-dihydroxy-2-naphthoate from chorismate: step 2/7.</text>
</comment>
<dbReference type="GO" id="GO:0070204">
    <property type="term" value="F:2-succinyl-5-enolpyruvyl-6-hydroxy-3-cyclohexene-1-carboxylic-acid synthase activity"/>
    <property type="evidence" value="ECO:0007669"/>
    <property type="project" value="UniProtKB-UniRule"/>
</dbReference>
<dbReference type="SUPFAM" id="SSF52518">
    <property type="entry name" value="Thiamin diphosphate-binding fold (THDP-binding)"/>
    <property type="match status" value="2"/>
</dbReference>